<dbReference type="PANTHER" id="PTHR30024">
    <property type="entry name" value="ALIPHATIC SULFONATES-BINDING PROTEIN-RELATED"/>
    <property type="match status" value="1"/>
</dbReference>
<dbReference type="Gene3D" id="3.40.190.270">
    <property type="match status" value="1"/>
</dbReference>
<dbReference type="SUPFAM" id="SSF53850">
    <property type="entry name" value="Periplasmic binding protein-like II"/>
    <property type="match status" value="1"/>
</dbReference>
<evidence type="ECO:0000256" key="2">
    <source>
        <dbReference type="ARBA" id="ARBA00010742"/>
    </source>
</evidence>
<evidence type="ECO:0000256" key="3">
    <source>
        <dbReference type="ARBA" id="ARBA00022729"/>
    </source>
</evidence>
<evidence type="ECO:0000313" key="4">
    <source>
        <dbReference type="EMBL" id="TRX76590.1"/>
    </source>
</evidence>
<comment type="subcellular location">
    <subcellularLocation>
        <location evidence="1">Periplasm</location>
    </subcellularLocation>
</comment>
<comment type="caution">
    <text evidence="4">The sequence shown here is derived from an EMBL/GenBank/DDBJ whole genome shotgun (WGS) entry which is preliminary data.</text>
</comment>
<keyword evidence="5" id="KW-1185">Reference proteome</keyword>
<protein>
    <submittedName>
        <fullName evidence="4">ABC transporter substrate-binding protein</fullName>
    </submittedName>
</protein>
<gene>
    <name evidence="4" type="ORF">FM069_00785</name>
</gene>
<dbReference type="AlphaFoldDB" id="A0A553H4B2"/>
<dbReference type="EMBL" id="VJOY01000001">
    <property type="protein sequence ID" value="TRX76590.1"/>
    <property type="molecule type" value="Genomic_DNA"/>
</dbReference>
<dbReference type="PANTHER" id="PTHR30024:SF47">
    <property type="entry name" value="TAURINE-BINDING PERIPLASMIC PROTEIN"/>
    <property type="match status" value="1"/>
</dbReference>
<comment type="similarity">
    <text evidence="2">Belongs to the bacterial solute-binding protein SsuA/TauA family.</text>
</comment>
<reference evidence="4 5" key="1">
    <citation type="submission" date="2019-07" db="EMBL/GenBank/DDBJ databases">
        <title>Pseudomonas mangiferae sp. nov., isolated from bark of mango tree in Thailand.</title>
        <authorList>
            <person name="Srisuk N."/>
            <person name="Anurat P."/>
        </authorList>
    </citation>
    <scope>NUCLEOTIDE SEQUENCE [LARGE SCALE GENOMIC DNA]</scope>
    <source>
        <strain evidence="4 5">DMKU_BBB3-04</strain>
    </source>
</reference>
<dbReference type="RefSeq" id="WP_143486221.1">
    <property type="nucleotide sequence ID" value="NZ_VJOY01000001.1"/>
</dbReference>
<organism evidence="4 5">
    <name type="scientific">Pseudomonas mangiferae</name>
    <dbReference type="NCBI Taxonomy" id="2593654"/>
    <lineage>
        <taxon>Bacteria</taxon>
        <taxon>Pseudomonadati</taxon>
        <taxon>Pseudomonadota</taxon>
        <taxon>Gammaproteobacteria</taxon>
        <taxon>Pseudomonadales</taxon>
        <taxon>Pseudomonadaceae</taxon>
        <taxon>Pseudomonas</taxon>
    </lineage>
</organism>
<sequence length="351" mass="39632">MSTPLDTLWYTHSPVPTGLGIAVESGRLARAFQPFGTRIQALRESSDREVREAHFDHHLRNSVRHGGNIPAIWARASGYETRVIGLSWSDEVQLIVTTDDSPVRTIRDLRNRRFGLPKWANVQIDFTRAQAIRGLENALRLEGLAVADVELIDYPYGGTYSDEPVRHVHGAQVSLGGHRTRRRNNELIGLLRGDVDAIFLKGAHGLQLADEFGLRVVVDVGSHPDPLIRANIGTPRTLTVDRHLLEAHFEAAVLILDTVLRAEQWAWAHPEETRRFLARELNTSEYWVANAYGEDAHLRLQTKLAERSIDALQDLTDFLERWAFIPQGFDVRQWIDPAPLEHLLETVDVAV</sequence>
<keyword evidence="3" id="KW-0732">Signal</keyword>
<evidence type="ECO:0000313" key="5">
    <source>
        <dbReference type="Proteomes" id="UP000315235"/>
    </source>
</evidence>
<dbReference type="OrthoDB" id="7467011at2"/>
<dbReference type="Proteomes" id="UP000315235">
    <property type="component" value="Unassembled WGS sequence"/>
</dbReference>
<dbReference type="Gene3D" id="3.40.190.10">
    <property type="entry name" value="Periplasmic binding protein-like II"/>
    <property type="match status" value="1"/>
</dbReference>
<accession>A0A553H4B2</accession>
<dbReference type="GO" id="GO:0042597">
    <property type="term" value="C:periplasmic space"/>
    <property type="evidence" value="ECO:0007669"/>
    <property type="project" value="UniProtKB-SubCell"/>
</dbReference>
<proteinExistence type="inferred from homology"/>
<evidence type="ECO:0000256" key="1">
    <source>
        <dbReference type="ARBA" id="ARBA00004418"/>
    </source>
</evidence>
<name>A0A553H4B2_9PSED</name>